<organism evidence="5 6">
    <name type="scientific">Geodermatophilus obscurus</name>
    <dbReference type="NCBI Taxonomy" id="1861"/>
    <lineage>
        <taxon>Bacteria</taxon>
        <taxon>Bacillati</taxon>
        <taxon>Actinomycetota</taxon>
        <taxon>Actinomycetes</taxon>
        <taxon>Geodermatophilales</taxon>
        <taxon>Geodermatophilaceae</taxon>
        <taxon>Geodermatophilus</taxon>
    </lineage>
</organism>
<dbReference type="Proteomes" id="UP000183642">
    <property type="component" value="Unassembled WGS sequence"/>
</dbReference>
<accession>A0A1I5F9X2</accession>
<feature type="domain" description="Fibronectin type-III" evidence="4">
    <location>
        <begin position="244"/>
        <end position="346"/>
    </location>
</feature>
<dbReference type="PANTHER" id="PTHR21666">
    <property type="entry name" value="PEPTIDASE-RELATED"/>
    <property type="match status" value="1"/>
</dbReference>
<dbReference type="AlphaFoldDB" id="A0A1I5F9X2"/>
<keyword evidence="1" id="KW-0378">Hydrolase</keyword>
<dbReference type="SUPFAM" id="SSF49265">
    <property type="entry name" value="Fibronectin type III"/>
    <property type="match status" value="1"/>
</dbReference>
<proteinExistence type="predicted"/>
<dbReference type="Gene3D" id="2.60.40.10">
    <property type="entry name" value="Immunoglobulins"/>
    <property type="match status" value="2"/>
</dbReference>
<evidence type="ECO:0000259" key="4">
    <source>
        <dbReference type="PROSITE" id="PS50853"/>
    </source>
</evidence>
<evidence type="ECO:0000313" key="6">
    <source>
        <dbReference type="Proteomes" id="UP000183642"/>
    </source>
</evidence>
<gene>
    <name evidence="5" type="ORF">SAMN05660359_02019</name>
</gene>
<dbReference type="OrthoDB" id="4862095at2"/>
<feature type="domain" description="Fibronectin type-III" evidence="4">
    <location>
        <begin position="347"/>
        <end position="440"/>
    </location>
</feature>
<sequence>MIGNRLRRRPLGAALLTAVLTTALAAGTATATPAAAAPVTAAAWSGTSAHPFSDPVWFPLRDPARVSCTFSNPGTPAYPAGCNGYHGYWAMDLLGEKGDPVHAAGAGVFHVGARDTGCRTSGSETSGTWAWVDHGGGLVTKYNHLDTITAGLDDGELVTPATRIGTMGSTGDVAPCRTNYLHFEVRTGGITGPRIDPRTLYACEGSTRRSYPGHWGYRSWNDLPKAQQWTPTLTNACLPAAAATPSAPQRPTATRGDRTVRLSWARPATSPSTIDRYTIATEIWGPSVGAWHSTSYRTVPASQLSTTFTGLDNGRTYRFRVVAHNAAGHSAWTGWVKGIPATAPLAPRTDRNLTAGSTYVRFGWYGSVPQGAPVTSYEARIQYWDGSRWTAWTSVRVPAAELTYRWDGLRRGTVHQVTVRAHSAAGSSPWGTTRKLTTLP</sequence>
<dbReference type="GO" id="GO:0016798">
    <property type="term" value="F:hydrolase activity, acting on glycosyl bonds"/>
    <property type="evidence" value="ECO:0007669"/>
    <property type="project" value="UniProtKB-KW"/>
</dbReference>
<evidence type="ECO:0000313" key="5">
    <source>
        <dbReference type="EMBL" id="SFO20470.1"/>
    </source>
</evidence>
<dbReference type="InterPro" id="IPR013783">
    <property type="entry name" value="Ig-like_fold"/>
</dbReference>
<dbReference type="PANTHER" id="PTHR21666:SF270">
    <property type="entry name" value="MUREIN HYDROLASE ACTIVATOR ENVC"/>
    <property type="match status" value="1"/>
</dbReference>
<dbReference type="GO" id="GO:0000272">
    <property type="term" value="P:polysaccharide catabolic process"/>
    <property type="evidence" value="ECO:0007669"/>
    <property type="project" value="UniProtKB-KW"/>
</dbReference>
<name>A0A1I5F9X2_9ACTN</name>
<evidence type="ECO:0000256" key="3">
    <source>
        <dbReference type="SAM" id="SignalP"/>
    </source>
</evidence>
<reference evidence="6" key="1">
    <citation type="submission" date="2016-10" db="EMBL/GenBank/DDBJ databases">
        <authorList>
            <person name="Varghese N."/>
            <person name="Submissions S."/>
        </authorList>
    </citation>
    <scope>NUCLEOTIDE SEQUENCE [LARGE SCALE GENOMIC DNA]</scope>
    <source>
        <strain evidence="6">DSM 43161</strain>
    </source>
</reference>
<dbReference type="CDD" id="cd12797">
    <property type="entry name" value="M23_peptidase"/>
    <property type="match status" value="1"/>
</dbReference>
<keyword evidence="3" id="KW-0732">Signal</keyword>
<keyword evidence="1" id="KW-0326">Glycosidase</keyword>
<evidence type="ECO:0000256" key="2">
    <source>
        <dbReference type="ARBA" id="ARBA00023326"/>
    </source>
</evidence>
<dbReference type="InterPro" id="IPR003961">
    <property type="entry name" value="FN3_dom"/>
</dbReference>
<dbReference type="Pfam" id="PF00041">
    <property type="entry name" value="fn3"/>
    <property type="match status" value="1"/>
</dbReference>
<feature type="chain" id="PRO_5038664820" evidence="3">
    <location>
        <begin position="26"/>
        <end position="440"/>
    </location>
</feature>
<dbReference type="PROSITE" id="PS50853">
    <property type="entry name" value="FN3"/>
    <property type="match status" value="2"/>
</dbReference>
<feature type="signal peptide" evidence="3">
    <location>
        <begin position="1"/>
        <end position="25"/>
    </location>
</feature>
<dbReference type="RefSeq" id="WP_075013372.1">
    <property type="nucleotide sequence ID" value="NZ_FOWE01000004.1"/>
</dbReference>
<protein>
    <submittedName>
        <fullName evidence="5">Fibronectin type III domain-containing protein</fullName>
    </submittedName>
</protein>
<dbReference type="Pfam" id="PF01551">
    <property type="entry name" value="Peptidase_M23"/>
    <property type="match status" value="1"/>
</dbReference>
<dbReference type="GO" id="GO:0004222">
    <property type="term" value="F:metalloendopeptidase activity"/>
    <property type="evidence" value="ECO:0007669"/>
    <property type="project" value="TreeGrafter"/>
</dbReference>
<dbReference type="InterPro" id="IPR050570">
    <property type="entry name" value="Cell_wall_metabolism_enzyme"/>
</dbReference>
<dbReference type="Gene3D" id="2.70.70.10">
    <property type="entry name" value="Glucose Permease (Domain IIA)"/>
    <property type="match status" value="1"/>
</dbReference>
<dbReference type="InterPro" id="IPR011055">
    <property type="entry name" value="Dup_hybrid_motif"/>
</dbReference>
<keyword evidence="2" id="KW-0624">Polysaccharide degradation</keyword>
<dbReference type="InterPro" id="IPR016047">
    <property type="entry name" value="M23ase_b-sheet_dom"/>
</dbReference>
<keyword evidence="6" id="KW-1185">Reference proteome</keyword>
<keyword evidence="2" id="KW-0119">Carbohydrate metabolism</keyword>
<dbReference type="SMART" id="SM00060">
    <property type="entry name" value="FN3"/>
    <property type="match status" value="2"/>
</dbReference>
<dbReference type="SUPFAM" id="SSF51261">
    <property type="entry name" value="Duplicated hybrid motif"/>
    <property type="match status" value="1"/>
</dbReference>
<evidence type="ECO:0000256" key="1">
    <source>
        <dbReference type="ARBA" id="ARBA00023295"/>
    </source>
</evidence>
<dbReference type="CDD" id="cd00063">
    <property type="entry name" value="FN3"/>
    <property type="match status" value="2"/>
</dbReference>
<dbReference type="EMBL" id="FOWE01000004">
    <property type="protein sequence ID" value="SFO20470.1"/>
    <property type="molecule type" value="Genomic_DNA"/>
</dbReference>
<dbReference type="InterPro" id="IPR036116">
    <property type="entry name" value="FN3_sf"/>
</dbReference>